<dbReference type="InterPro" id="IPR026960">
    <property type="entry name" value="RVT-Znf"/>
</dbReference>
<protein>
    <recommendedName>
        <fullName evidence="1">Reverse transcriptase zinc-binding domain-containing protein</fullName>
    </recommendedName>
</protein>
<dbReference type="AlphaFoldDB" id="A0AAV9KXM4"/>
<gene>
    <name evidence="2" type="ORF">R3W88_016471</name>
</gene>
<reference evidence="2 3" key="1">
    <citation type="submission" date="2023-10" db="EMBL/GenBank/DDBJ databases">
        <title>Genome-Wide Identification Analysis in wild type Solanum Pinnatisectum Reveals Some Genes Defensing Phytophthora Infestans.</title>
        <authorList>
            <person name="Sun C."/>
        </authorList>
    </citation>
    <scope>NUCLEOTIDE SEQUENCE [LARGE SCALE GENOMIC DNA]</scope>
    <source>
        <strain evidence="2">LQN</strain>
        <tissue evidence="2">Leaf</tissue>
    </source>
</reference>
<dbReference type="EMBL" id="JAWPEI010000008">
    <property type="protein sequence ID" value="KAK4718133.1"/>
    <property type="molecule type" value="Genomic_DNA"/>
</dbReference>
<evidence type="ECO:0000313" key="3">
    <source>
        <dbReference type="Proteomes" id="UP001311915"/>
    </source>
</evidence>
<dbReference type="Proteomes" id="UP001311915">
    <property type="component" value="Unassembled WGS sequence"/>
</dbReference>
<organism evidence="2 3">
    <name type="scientific">Solanum pinnatisectum</name>
    <name type="common">tansyleaf nightshade</name>
    <dbReference type="NCBI Taxonomy" id="50273"/>
    <lineage>
        <taxon>Eukaryota</taxon>
        <taxon>Viridiplantae</taxon>
        <taxon>Streptophyta</taxon>
        <taxon>Embryophyta</taxon>
        <taxon>Tracheophyta</taxon>
        <taxon>Spermatophyta</taxon>
        <taxon>Magnoliopsida</taxon>
        <taxon>eudicotyledons</taxon>
        <taxon>Gunneridae</taxon>
        <taxon>Pentapetalae</taxon>
        <taxon>asterids</taxon>
        <taxon>lamiids</taxon>
        <taxon>Solanales</taxon>
        <taxon>Solanaceae</taxon>
        <taxon>Solanoideae</taxon>
        <taxon>Solaneae</taxon>
        <taxon>Solanum</taxon>
    </lineage>
</organism>
<feature type="domain" description="Reverse transcriptase zinc-binding" evidence="1">
    <location>
        <begin position="42"/>
        <end position="82"/>
    </location>
</feature>
<comment type="caution">
    <text evidence="2">The sequence shown here is derived from an EMBL/GenBank/DDBJ whole genome shotgun (WGS) entry which is preliminary data.</text>
</comment>
<keyword evidence="3" id="KW-1185">Reference proteome</keyword>
<proteinExistence type="predicted"/>
<dbReference type="Pfam" id="PF13966">
    <property type="entry name" value="zf-RVT"/>
    <property type="match status" value="1"/>
</dbReference>
<sequence length="96" mass="11465">MGRLHDNFSEEVCSHIQQVQGRGQILDERDKVWWMPTGNGEFTVGSAWELVRHRQDKKENIMHIWEKGIPFKVSFMMWRLWYEDTCRGGSSKNEDH</sequence>
<accession>A0AAV9KXM4</accession>
<name>A0AAV9KXM4_9SOLN</name>
<evidence type="ECO:0000313" key="2">
    <source>
        <dbReference type="EMBL" id="KAK4718133.1"/>
    </source>
</evidence>
<evidence type="ECO:0000259" key="1">
    <source>
        <dbReference type="Pfam" id="PF13966"/>
    </source>
</evidence>